<evidence type="ECO:0000256" key="5">
    <source>
        <dbReference type="ARBA" id="ARBA00022801"/>
    </source>
</evidence>
<name>A0A068S2M2_9FUNG</name>
<comment type="catalytic activity">
    <reaction evidence="1 7">
        <text>Thiol-dependent hydrolysis of ester, thioester, amide, peptide and isopeptide bonds formed by the C-terminal Gly of ubiquitin (a 76-residue protein attached to proteins as an intracellular targeting signal).</text>
        <dbReference type="EC" id="3.4.19.12"/>
    </reaction>
</comment>
<keyword evidence="10" id="KW-1185">Reference proteome</keyword>
<dbReference type="EMBL" id="CBTN010000035">
    <property type="protein sequence ID" value="CDH56087.1"/>
    <property type="molecule type" value="Genomic_DNA"/>
</dbReference>
<evidence type="ECO:0000259" key="8">
    <source>
        <dbReference type="PROSITE" id="PS50235"/>
    </source>
</evidence>
<dbReference type="Pfam" id="PF00443">
    <property type="entry name" value="UCH"/>
    <property type="match status" value="1"/>
</dbReference>
<dbReference type="AlphaFoldDB" id="A0A068S2M2"/>
<organism evidence="9 10">
    <name type="scientific">Lichtheimia corymbifera JMRC:FSU:9682</name>
    <dbReference type="NCBI Taxonomy" id="1263082"/>
    <lineage>
        <taxon>Eukaryota</taxon>
        <taxon>Fungi</taxon>
        <taxon>Fungi incertae sedis</taxon>
        <taxon>Mucoromycota</taxon>
        <taxon>Mucoromycotina</taxon>
        <taxon>Mucoromycetes</taxon>
        <taxon>Mucorales</taxon>
        <taxon>Lichtheimiaceae</taxon>
        <taxon>Lichtheimia</taxon>
    </lineage>
</organism>
<dbReference type="InterPro" id="IPR028889">
    <property type="entry name" value="USP"/>
</dbReference>
<dbReference type="VEuPathDB" id="FungiDB:LCOR_07172.1"/>
<comment type="similarity">
    <text evidence="2 7">Belongs to the peptidase C19 family.</text>
</comment>
<keyword evidence="6 7" id="KW-0788">Thiol protease</keyword>
<sequence>MASSSNYHIPALAAMAGIAIAASGYALSSSSAESRRRRKRIRSKILKERDAKYITGLINTGNSCFINSVLQALATLASLRSYLAERVDERGDELDTLELSSNEYVLQSVAYALYTTIEQLNKPLSRPRSMAPTDLLHALERKTNGTINREQQDAQELFQIISHALSSEEEIQYREEPSSLLDAGTLRKMTGEHDSGCASPVALDNLETASVSSVGTMGSMWSSFSVSSVGGHLRHRPRRPRNPFTGLSATKISCMKCGYTAPIRHNTFDNISLTIPQTLSCTLQNCIDTYTKVDMLTDFRCRKCMLLATLEALQQEQGKMAGYSDEEKAEHAGKIQVLKDALRYNVEAPLPGIPLVNPSTTSCTTKQTMFANPPKSLCFHLSRSVYHPSGIVQKNHCTVRFPEYLDMAPYTTNGFLNTADPTQSLSSPPAPISPQARTSRTSLVYLRNMAAGNRFVHGRDGLNVALGSSKDNSDLVQNALPSLSLPAVRSIPYRLNAVIVHYGGHESGHFITYRRKKLPTGHDVRKPFTHDDHHSPVPETSTFWRCSDDAIDEVDIDTVLSCEAYMLFYERDV</sequence>
<dbReference type="GO" id="GO:0005829">
    <property type="term" value="C:cytosol"/>
    <property type="evidence" value="ECO:0007669"/>
    <property type="project" value="TreeGrafter"/>
</dbReference>
<dbReference type="OrthoDB" id="2020758at2759"/>
<dbReference type="InterPro" id="IPR001394">
    <property type="entry name" value="Peptidase_C19_UCH"/>
</dbReference>
<evidence type="ECO:0000313" key="9">
    <source>
        <dbReference type="EMBL" id="CDH56087.1"/>
    </source>
</evidence>
<dbReference type="PANTHER" id="PTHR24006:SF888">
    <property type="entry name" value="UBIQUITIN CARBOXYL-TERMINAL HYDROLASE 30"/>
    <property type="match status" value="1"/>
</dbReference>
<dbReference type="Proteomes" id="UP000027586">
    <property type="component" value="Unassembled WGS sequence"/>
</dbReference>
<comment type="caution">
    <text evidence="9">The sequence shown here is derived from an EMBL/GenBank/DDBJ whole genome shotgun (WGS) entry which is preliminary data.</text>
</comment>
<gene>
    <name evidence="9" type="ORF">LCOR_07172.1</name>
</gene>
<accession>A0A068S2M2</accession>
<dbReference type="GO" id="GO:0016579">
    <property type="term" value="P:protein deubiquitination"/>
    <property type="evidence" value="ECO:0007669"/>
    <property type="project" value="InterPro"/>
</dbReference>
<dbReference type="SUPFAM" id="SSF54001">
    <property type="entry name" value="Cysteine proteinases"/>
    <property type="match status" value="1"/>
</dbReference>
<evidence type="ECO:0000256" key="7">
    <source>
        <dbReference type="RuleBase" id="RU366025"/>
    </source>
</evidence>
<evidence type="ECO:0000256" key="4">
    <source>
        <dbReference type="ARBA" id="ARBA00022786"/>
    </source>
</evidence>
<evidence type="ECO:0000256" key="1">
    <source>
        <dbReference type="ARBA" id="ARBA00000707"/>
    </source>
</evidence>
<evidence type="ECO:0000256" key="6">
    <source>
        <dbReference type="ARBA" id="ARBA00022807"/>
    </source>
</evidence>
<evidence type="ECO:0000256" key="2">
    <source>
        <dbReference type="ARBA" id="ARBA00009085"/>
    </source>
</evidence>
<keyword evidence="3 7" id="KW-0645">Protease</keyword>
<keyword evidence="4 7" id="KW-0833">Ubl conjugation pathway</keyword>
<evidence type="ECO:0000256" key="3">
    <source>
        <dbReference type="ARBA" id="ARBA00022670"/>
    </source>
</evidence>
<reference evidence="9" key="1">
    <citation type="submission" date="2013-08" db="EMBL/GenBank/DDBJ databases">
        <title>Gene expansion shapes genome architecture in the human pathogen Lichtheimia corymbifera: an evolutionary genomics analysis in the ancient terrestrial Mucorales (Mucoromycotina).</title>
        <authorList>
            <person name="Schwartze V.U."/>
            <person name="Winter S."/>
            <person name="Shelest E."/>
            <person name="Marcet-Houben M."/>
            <person name="Horn F."/>
            <person name="Wehner S."/>
            <person name="Hoffmann K."/>
            <person name="Riege K."/>
            <person name="Sammeth M."/>
            <person name="Nowrousian M."/>
            <person name="Valiante V."/>
            <person name="Linde J."/>
            <person name="Jacobsen I.D."/>
            <person name="Marz M."/>
            <person name="Brakhage A.A."/>
            <person name="Gabaldon T."/>
            <person name="Bocker S."/>
            <person name="Voigt K."/>
        </authorList>
    </citation>
    <scope>NUCLEOTIDE SEQUENCE [LARGE SCALE GENOMIC DNA]</scope>
    <source>
        <strain evidence="9">FSU 9682</strain>
    </source>
</reference>
<dbReference type="GO" id="GO:0005634">
    <property type="term" value="C:nucleus"/>
    <property type="evidence" value="ECO:0007669"/>
    <property type="project" value="TreeGrafter"/>
</dbReference>
<keyword evidence="5 7" id="KW-0378">Hydrolase</keyword>
<dbReference type="PROSITE" id="PS00973">
    <property type="entry name" value="USP_2"/>
    <property type="match status" value="1"/>
</dbReference>
<protein>
    <recommendedName>
        <fullName evidence="7">Ubiquitin carboxyl-terminal hydrolase</fullName>
        <ecNumber evidence="7">3.4.19.12</ecNumber>
    </recommendedName>
</protein>
<dbReference type="GO" id="GO:0004843">
    <property type="term" value="F:cysteine-type deubiquitinase activity"/>
    <property type="evidence" value="ECO:0007669"/>
    <property type="project" value="UniProtKB-UniRule"/>
</dbReference>
<dbReference type="PANTHER" id="PTHR24006">
    <property type="entry name" value="UBIQUITIN CARBOXYL-TERMINAL HYDROLASE"/>
    <property type="match status" value="1"/>
</dbReference>
<dbReference type="EC" id="3.4.19.12" evidence="7"/>
<proteinExistence type="inferred from homology"/>
<dbReference type="Gene3D" id="3.90.70.10">
    <property type="entry name" value="Cysteine proteinases"/>
    <property type="match status" value="1"/>
</dbReference>
<dbReference type="InterPro" id="IPR018200">
    <property type="entry name" value="USP_CS"/>
</dbReference>
<dbReference type="STRING" id="1263082.A0A068S2M2"/>
<evidence type="ECO:0000313" key="10">
    <source>
        <dbReference type="Proteomes" id="UP000027586"/>
    </source>
</evidence>
<dbReference type="CDD" id="cd02662">
    <property type="entry name" value="Peptidase_C19F"/>
    <property type="match status" value="1"/>
</dbReference>
<feature type="domain" description="USP" evidence="8">
    <location>
        <begin position="55"/>
        <end position="572"/>
    </location>
</feature>
<dbReference type="InterPro" id="IPR050164">
    <property type="entry name" value="Peptidase_C19"/>
</dbReference>
<dbReference type="InterPro" id="IPR038765">
    <property type="entry name" value="Papain-like_cys_pep_sf"/>
</dbReference>
<dbReference type="GO" id="GO:0006508">
    <property type="term" value="P:proteolysis"/>
    <property type="evidence" value="ECO:0007669"/>
    <property type="project" value="UniProtKB-KW"/>
</dbReference>
<dbReference type="PROSITE" id="PS00972">
    <property type="entry name" value="USP_1"/>
    <property type="match status" value="1"/>
</dbReference>
<dbReference type="PROSITE" id="PS50235">
    <property type="entry name" value="USP_3"/>
    <property type="match status" value="1"/>
</dbReference>